<dbReference type="InterPro" id="IPR049945">
    <property type="entry name" value="AAA_22"/>
</dbReference>
<dbReference type="InterPro" id="IPR002477">
    <property type="entry name" value="Peptidoglycan-bd-like"/>
</dbReference>
<sequence length="576" mass="66009">MYKEYFGLKDNPFDLTPDSHFLFPSKKHQEALAHLTYGIEARKGFILITGEVGAGKTTLCRALLSRVNENVEVAFVLNSYLNAFEILQTINQDLGIHTKAQSKKELIDELNEFLLRQKQQNKNVVVLIDECQNLPFETLEQLRMLSNLETEKEKLLQIIMVGQPELLDILGSPELRQLNQRITVRYHLYPLDFNETVEYIYHRLRIAGAQEDAVEFSESSLKMIYKFSHGVPRIINVVCDNALLAAYVAETKKVSPGLVKKAIREIKGKKPLKDIENQFMSTNFSLKRVIRYSFVGLVFLFIFFAFYNYKELKYSIGTYSETMEDSRRLYQTALDRLREEAIRMKALTELSREQAVVDVQQGQPVRIVQQPAPPRPVNPSMKPLTTLLSLWDVDEELISSINERYQHELKLDYEEFALSAGLSAVVSWAELETLDKFGLPVLLEVTDKKYIRKYVLLQKIEEGTAHIVDESGEKAFSLSFLKRVFIGKAIVFVNDIVNDDEIFYKTTTGRIVSEIQKQLRDIGYYSGDINGEYTDEVVTAVKEFQKKKGLNPDGIVDVNTRLALIGAQKNENKQGL</sequence>
<dbReference type="Pfam" id="PF01471">
    <property type="entry name" value="PG_binding_1"/>
    <property type="match status" value="1"/>
</dbReference>
<feature type="transmembrane region" description="Helical" evidence="1">
    <location>
        <begin position="289"/>
        <end position="309"/>
    </location>
</feature>
<proteinExistence type="predicted"/>
<keyword evidence="1" id="KW-0472">Membrane</keyword>
<dbReference type="InterPro" id="IPR027417">
    <property type="entry name" value="P-loop_NTPase"/>
</dbReference>
<dbReference type="InterPro" id="IPR036365">
    <property type="entry name" value="PGBD-like_sf"/>
</dbReference>
<dbReference type="Gene3D" id="3.90.70.10">
    <property type="entry name" value="Cysteine proteinases"/>
    <property type="match status" value="1"/>
</dbReference>
<organism evidence="3 4">
    <name type="scientific">Candidatus Auribacter fodinae</name>
    <dbReference type="NCBI Taxonomy" id="2093366"/>
    <lineage>
        <taxon>Bacteria</taxon>
        <taxon>Pseudomonadati</taxon>
        <taxon>Candidatus Auribacterota</taxon>
        <taxon>Candidatus Auribacteria</taxon>
        <taxon>Candidatus Auribacterales</taxon>
        <taxon>Candidatus Auribacteraceae</taxon>
        <taxon>Candidatus Auribacter</taxon>
    </lineage>
</organism>
<dbReference type="PANTHER" id="PTHR35894">
    <property type="entry name" value="GENERAL SECRETION PATHWAY PROTEIN A-RELATED"/>
    <property type="match status" value="1"/>
</dbReference>
<dbReference type="InterPro" id="IPR003593">
    <property type="entry name" value="AAA+_ATPase"/>
</dbReference>
<dbReference type="GO" id="GO:0016887">
    <property type="term" value="F:ATP hydrolysis activity"/>
    <property type="evidence" value="ECO:0007669"/>
    <property type="project" value="InterPro"/>
</dbReference>
<dbReference type="SUPFAM" id="SSF47090">
    <property type="entry name" value="PGBD-like"/>
    <property type="match status" value="1"/>
</dbReference>
<gene>
    <name evidence="3" type="ORF">C4541_08125</name>
</gene>
<protein>
    <submittedName>
        <fullName evidence="3">DUF2075 domain-containing protein</fullName>
    </submittedName>
</protein>
<evidence type="ECO:0000256" key="1">
    <source>
        <dbReference type="SAM" id="Phobius"/>
    </source>
</evidence>
<dbReference type="SUPFAM" id="SSF52540">
    <property type="entry name" value="P-loop containing nucleoside triphosphate hydrolases"/>
    <property type="match status" value="1"/>
</dbReference>
<dbReference type="Pfam" id="PF13401">
    <property type="entry name" value="AAA_22"/>
    <property type="match status" value="1"/>
</dbReference>
<dbReference type="Proteomes" id="UP000266426">
    <property type="component" value="Unassembled WGS sequence"/>
</dbReference>
<feature type="domain" description="AAA+ ATPase" evidence="2">
    <location>
        <begin position="42"/>
        <end position="194"/>
    </location>
</feature>
<evidence type="ECO:0000313" key="4">
    <source>
        <dbReference type="Proteomes" id="UP000266426"/>
    </source>
</evidence>
<dbReference type="CDD" id="cd00009">
    <property type="entry name" value="AAA"/>
    <property type="match status" value="1"/>
</dbReference>
<name>A0A3A4R199_9BACT</name>
<dbReference type="SMART" id="SM00382">
    <property type="entry name" value="AAA"/>
    <property type="match status" value="1"/>
</dbReference>
<keyword evidence="1" id="KW-1133">Transmembrane helix</keyword>
<keyword evidence="1" id="KW-0812">Transmembrane</keyword>
<comment type="caution">
    <text evidence="3">The sequence shown here is derived from an EMBL/GenBank/DDBJ whole genome shotgun (WGS) entry which is preliminary data.</text>
</comment>
<dbReference type="Gene3D" id="1.10.101.10">
    <property type="entry name" value="PGBD-like superfamily/PGBD"/>
    <property type="match status" value="1"/>
</dbReference>
<evidence type="ECO:0000259" key="2">
    <source>
        <dbReference type="SMART" id="SM00382"/>
    </source>
</evidence>
<dbReference type="Gene3D" id="3.40.50.300">
    <property type="entry name" value="P-loop containing nucleotide triphosphate hydrolases"/>
    <property type="match status" value="1"/>
</dbReference>
<accession>A0A3A4R199</accession>
<dbReference type="AlphaFoldDB" id="A0A3A4R199"/>
<dbReference type="InterPro" id="IPR036366">
    <property type="entry name" value="PGBDSf"/>
</dbReference>
<evidence type="ECO:0000313" key="3">
    <source>
        <dbReference type="EMBL" id="RJP58413.1"/>
    </source>
</evidence>
<dbReference type="PANTHER" id="PTHR35894:SF1">
    <property type="entry name" value="PHOSPHORIBULOKINASE _ URIDINE KINASE FAMILY"/>
    <property type="match status" value="1"/>
</dbReference>
<dbReference type="EMBL" id="QZJZ01000067">
    <property type="protein sequence ID" value="RJP58413.1"/>
    <property type="molecule type" value="Genomic_DNA"/>
</dbReference>
<dbReference type="InterPro" id="IPR052026">
    <property type="entry name" value="ExeA_AAA_ATPase_DNA-bind"/>
</dbReference>
<reference evidence="3 4" key="1">
    <citation type="journal article" date="2017" name="ISME J.">
        <title>Energy and carbon metabolisms in a deep terrestrial subsurface fluid microbial community.</title>
        <authorList>
            <person name="Momper L."/>
            <person name="Jungbluth S.P."/>
            <person name="Lee M.D."/>
            <person name="Amend J.P."/>
        </authorList>
    </citation>
    <scope>NUCLEOTIDE SEQUENCE [LARGE SCALE GENOMIC DNA]</scope>
    <source>
        <strain evidence="3">SURF_26</strain>
    </source>
</reference>